<name>A0ACD3YAT3_9GAMM</name>
<dbReference type="EMBL" id="CP093255">
    <property type="protein sequence ID" value="UNH39979.1"/>
    <property type="molecule type" value="Genomic_DNA"/>
</dbReference>
<organism evidence="1 2">
    <name type="scientific">Moellerella wisconsensis</name>
    <dbReference type="NCBI Taxonomy" id="158849"/>
    <lineage>
        <taxon>Bacteria</taxon>
        <taxon>Pseudomonadati</taxon>
        <taxon>Pseudomonadota</taxon>
        <taxon>Gammaproteobacteria</taxon>
        <taxon>Enterobacterales</taxon>
        <taxon>Morganellaceae</taxon>
        <taxon>Moellerella</taxon>
    </lineage>
</organism>
<protein>
    <submittedName>
        <fullName evidence="1">Uncharacterized protein</fullName>
    </submittedName>
</protein>
<reference evidence="1" key="1">
    <citation type="submission" date="2022-03" db="EMBL/GenBank/DDBJ databases">
        <title>ESBL-producing Moellerella wisconsensis and Escherichia marmotae isolated from wild game meat.</title>
        <authorList>
            <person name="Biggel M."/>
        </authorList>
    </citation>
    <scope>NUCLEOTIDE SEQUENCE</scope>
    <source>
        <strain evidence="1">W1</strain>
    </source>
</reference>
<proteinExistence type="predicted"/>
<keyword evidence="2" id="KW-1185">Reference proteome</keyword>
<dbReference type="Proteomes" id="UP000829420">
    <property type="component" value="Chromosome"/>
</dbReference>
<gene>
    <name evidence="1" type="ORF">MNY70_05920</name>
</gene>
<sequence>MAYSIIGRNRRYAGMTACPLPLSLCDIDQYITSKPTAISRKEFDAVIFALDDLFREEWMKEQERKDKK</sequence>
<accession>A0ACD3YAT3</accession>
<evidence type="ECO:0000313" key="2">
    <source>
        <dbReference type="Proteomes" id="UP000829420"/>
    </source>
</evidence>
<evidence type="ECO:0000313" key="1">
    <source>
        <dbReference type="EMBL" id="UNH39979.1"/>
    </source>
</evidence>